<dbReference type="AlphaFoldDB" id="A0A951UQP6"/>
<proteinExistence type="predicted"/>
<evidence type="ECO:0000256" key="1">
    <source>
        <dbReference type="SAM" id="MobiDB-lite"/>
    </source>
</evidence>
<evidence type="ECO:0000313" key="2">
    <source>
        <dbReference type="EMBL" id="MBW4665877.1"/>
    </source>
</evidence>
<gene>
    <name evidence="2" type="ORF">KME60_00160</name>
</gene>
<dbReference type="EMBL" id="JAHHGZ010000001">
    <property type="protein sequence ID" value="MBW4665877.1"/>
    <property type="molecule type" value="Genomic_DNA"/>
</dbReference>
<name>A0A951UQP6_9CYAN</name>
<sequence length="46" mass="4926">MLIAVSEDLPEPSTRRSTVSENGSDRYGIISNSNSLLGVDLAGAFW</sequence>
<protein>
    <submittedName>
        <fullName evidence="2">Uncharacterized protein</fullName>
    </submittedName>
</protein>
<comment type="caution">
    <text evidence="2">The sequence shown here is derived from an EMBL/GenBank/DDBJ whole genome shotgun (WGS) entry which is preliminary data.</text>
</comment>
<accession>A0A951UQP6</accession>
<dbReference type="Proteomes" id="UP000729701">
    <property type="component" value="Unassembled WGS sequence"/>
</dbReference>
<feature type="region of interest" description="Disordered" evidence="1">
    <location>
        <begin position="1"/>
        <end position="24"/>
    </location>
</feature>
<evidence type="ECO:0000313" key="3">
    <source>
        <dbReference type="Proteomes" id="UP000729701"/>
    </source>
</evidence>
<reference evidence="2" key="1">
    <citation type="submission" date="2021-05" db="EMBL/GenBank/DDBJ databases">
        <authorList>
            <person name="Pietrasiak N."/>
            <person name="Ward R."/>
            <person name="Stajich J.E."/>
            <person name="Kurbessoian T."/>
        </authorList>
    </citation>
    <scope>NUCLEOTIDE SEQUENCE</scope>
    <source>
        <strain evidence="2">GSE-NOS-MK-12-04C</strain>
    </source>
</reference>
<organism evidence="2 3">
    <name type="scientific">Cyanomargarita calcarea GSE-NOS-MK-12-04C</name>
    <dbReference type="NCBI Taxonomy" id="2839659"/>
    <lineage>
        <taxon>Bacteria</taxon>
        <taxon>Bacillati</taxon>
        <taxon>Cyanobacteriota</taxon>
        <taxon>Cyanophyceae</taxon>
        <taxon>Nostocales</taxon>
        <taxon>Cyanomargaritaceae</taxon>
        <taxon>Cyanomargarita</taxon>
    </lineage>
</organism>
<reference evidence="2" key="2">
    <citation type="journal article" date="2022" name="Microbiol. Resour. Announc.">
        <title>Metagenome Sequencing to Explore Phylogenomics of Terrestrial Cyanobacteria.</title>
        <authorList>
            <person name="Ward R.D."/>
            <person name="Stajich J.E."/>
            <person name="Johansen J.R."/>
            <person name="Huntemann M."/>
            <person name="Clum A."/>
            <person name="Foster B."/>
            <person name="Foster B."/>
            <person name="Roux S."/>
            <person name="Palaniappan K."/>
            <person name="Varghese N."/>
            <person name="Mukherjee S."/>
            <person name="Reddy T.B.K."/>
            <person name="Daum C."/>
            <person name="Copeland A."/>
            <person name="Chen I.A."/>
            <person name="Ivanova N.N."/>
            <person name="Kyrpides N.C."/>
            <person name="Shapiro N."/>
            <person name="Eloe-Fadrosh E.A."/>
            <person name="Pietrasiak N."/>
        </authorList>
    </citation>
    <scope>NUCLEOTIDE SEQUENCE</scope>
    <source>
        <strain evidence="2">GSE-NOS-MK-12-04C</strain>
    </source>
</reference>